<dbReference type="GO" id="GO:0004792">
    <property type="term" value="F:thiosulfate-cyanide sulfurtransferase activity"/>
    <property type="evidence" value="ECO:0007669"/>
    <property type="project" value="TreeGrafter"/>
</dbReference>
<dbReference type="Gene3D" id="3.40.250.10">
    <property type="entry name" value="Rhodanese-like domain"/>
    <property type="match status" value="1"/>
</dbReference>
<dbReference type="PROSITE" id="PS50206">
    <property type="entry name" value="RHODANESE_3"/>
    <property type="match status" value="1"/>
</dbReference>
<proteinExistence type="predicted"/>
<dbReference type="EMBL" id="UINC01000177">
    <property type="protein sequence ID" value="SUZ50594.1"/>
    <property type="molecule type" value="Genomic_DNA"/>
</dbReference>
<dbReference type="CDD" id="cd00158">
    <property type="entry name" value="RHOD"/>
    <property type="match status" value="1"/>
</dbReference>
<organism evidence="2">
    <name type="scientific">marine metagenome</name>
    <dbReference type="NCBI Taxonomy" id="408172"/>
    <lineage>
        <taxon>unclassified sequences</taxon>
        <taxon>metagenomes</taxon>
        <taxon>ecological metagenomes</taxon>
    </lineage>
</organism>
<evidence type="ECO:0000313" key="2">
    <source>
        <dbReference type="EMBL" id="SUZ50594.1"/>
    </source>
</evidence>
<gene>
    <name evidence="2" type="ORF">METZ01_LOCUS3448</name>
</gene>
<evidence type="ECO:0000259" key="1">
    <source>
        <dbReference type="PROSITE" id="PS50206"/>
    </source>
</evidence>
<dbReference type="SMART" id="SM00450">
    <property type="entry name" value="RHOD"/>
    <property type="match status" value="1"/>
</dbReference>
<reference evidence="2" key="1">
    <citation type="submission" date="2018-05" db="EMBL/GenBank/DDBJ databases">
        <authorList>
            <person name="Lanie J.A."/>
            <person name="Ng W.-L."/>
            <person name="Kazmierczak K.M."/>
            <person name="Andrzejewski T.M."/>
            <person name="Davidsen T.M."/>
            <person name="Wayne K.J."/>
            <person name="Tettelin H."/>
            <person name="Glass J.I."/>
            <person name="Rusch D."/>
            <person name="Podicherti R."/>
            <person name="Tsui H.-C.T."/>
            <person name="Winkler M.E."/>
        </authorList>
    </citation>
    <scope>NUCLEOTIDE SEQUENCE</scope>
</reference>
<name>A0A381N945_9ZZZZ</name>
<accession>A0A381N945</accession>
<protein>
    <recommendedName>
        <fullName evidence="1">Rhodanese domain-containing protein</fullName>
    </recommendedName>
</protein>
<dbReference type="PANTHER" id="PTHR44086:SF13">
    <property type="entry name" value="THIOSULFATE SULFURTRANSFERASE PSPE"/>
    <property type="match status" value="1"/>
</dbReference>
<dbReference type="Pfam" id="PF00581">
    <property type="entry name" value="Rhodanese"/>
    <property type="match status" value="1"/>
</dbReference>
<feature type="domain" description="Rhodanese" evidence="1">
    <location>
        <begin position="33"/>
        <end position="123"/>
    </location>
</feature>
<dbReference type="InterPro" id="IPR001763">
    <property type="entry name" value="Rhodanese-like_dom"/>
</dbReference>
<dbReference type="InterPro" id="IPR036873">
    <property type="entry name" value="Rhodanese-like_dom_sf"/>
</dbReference>
<dbReference type="PANTHER" id="PTHR44086">
    <property type="entry name" value="THIOSULFATE SULFURTRANSFERASE RDL2, MITOCHONDRIAL-RELATED"/>
    <property type="match status" value="1"/>
</dbReference>
<dbReference type="SUPFAM" id="SSF52821">
    <property type="entry name" value="Rhodanese/Cell cycle control phosphatase"/>
    <property type="match status" value="1"/>
</dbReference>
<dbReference type="AlphaFoldDB" id="A0A381N945"/>
<sequence length="123" mass="13798">MKDHGKGFLGLVEDALKQVPEVDVYQIKERLDKREQVNLIDVREDNEWNLGRIPTAIHLGKGIIERDIEAVVADRSTQLILYCQGGFRSALAAESLNKMGYQNVYSMSGGFSAWVGNEFPISQ</sequence>